<dbReference type="Proteomes" id="UP000558997">
    <property type="component" value="Unassembled WGS sequence"/>
</dbReference>
<name>A0A841DKC9_9ACTN</name>
<evidence type="ECO:0000313" key="1">
    <source>
        <dbReference type="EMBL" id="MBB5976897.1"/>
    </source>
</evidence>
<gene>
    <name evidence="1" type="ORF">HDA44_000238</name>
</gene>
<dbReference type="EMBL" id="JACHNF010000001">
    <property type="protein sequence ID" value="MBB5976897.1"/>
    <property type="molecule type" value="Genomic_DNA"/>
</dbReference>
<sequence>MTEPVRYQEGKDNNVLSSALYDAYKGKCWWCGRAMPFPDAEIDHLLPRSASPERVAELAQELGLDGDFDVHDPRNLGPICPGCNKEKASTDFTKVPRIVSKLRKAENLRPRVIRLVRTFHDTKAIAAALLRAKAADLSDADARRTLNEHAPGFIQAMANAGVDLDYSAYSVVDVERGEDGPLEVEVTLGAVSRRALGVLEDACGGELPAVLEEPVIALERILHKDVFSAFENKHIPGGAAYPGSVESGWLDVAVRSVSLDRSGTYFEFTFEGTFQGQFPVTLLHDSVDPGTLEEGAGEAFADGEFSFPAEWDPSDGDVEIIVGEPTLTYNELKTWIDY</sequence>
<dbReference type="AlphaFoldDB" id="A0A841DKC9"/>
<accession>A0A841DKC9</accession>
<evidence type="ECO:0000313" key="2">
    <source>
        <dbReference type="Proteomes" id="UP000558997"/>
    </source>
</evidence>
<protein>
    <recommendedName>
        <fullName evidence="3">HNH endonuclease</fullName>
    </recommendedName>
</protein>
<dbReference type="RefSeq" id="WP_184830546.1">
    <property type="nucleotide sequence ID" value="NZ_BAAAVN010000027.1"/>
</dbReference>
<proteinExistence type="predicted"/>
<organism evidence="1 2">
    <name type="scientific">Kribbella solani</name>
    <dbReference type="NCBI Taxonomy" id="236067"/>
    <lineage>
        <taxon>Bacteria</taxon>
        <taxon>Bacillati</taxon>
        <taxon>Actinomycetota</taxon>
        <taxon>Actinomycetes</taxon>
        <taxon>Propionibacteriales</taxon>
        <taxon>Kribbellaceae</taxon>
        <taxon>Kribbella</taxon>
    </lineage>
</organism>
<reference evidence="1 2" key="1">
    <citation type="submission" date="2020-08" db="EMBL/GenBank/DDBJ databases">
        <title>Sequencing the genomes of 1000 actinobacteria strains.</title>
        <authorList>
            <person name="Klenk H.-P."/>
        </authorList>
    </citation>
    <scope>NUCLEOTIDE SEQUENCE [LARGE SCALE GENOMIC DNA]</scope>
    <source>
        <strain evidence="1 2">DSM 17294</strain>
    </source>
</reference>
<dbReference type="InterPro" id="IPR003615">
    <property type="entry name" value="HNH_nuc"/>
</dbReference>
<evidence type="ECO:0008006" key="3">
    <source>
        <dbReference type="Google" id="ProtNLM"/>
    </source>
</evidence>
<dbReference type="Gene3D" id="1.10.30.50">
    <property type="match status" value="1"/>
</dbReference>
<dbReference type="CDD" id="cd00085">
    <property type="entry name" value="HNHc"/>
    <property type="match status" value="1"/>
</dbReference>
<comment type="caution">
    <text evidence="1">The sequence shown here is derived from an EMBL/GenBank/DDBJ whole genome shotgun (WGS) entry which is preliminary data.</text>
</comment>
<keyword evidence="2" id="KW-1185">Reference proteome</keyword>